<dbReference type="SMART" id="SM01052">
    <property type="entry name" value="CAP_GLY"/>
    <property type="match status" value="1"/>
</dbReference>
<dbReference type="PROSITE" id="PS00845">
    <property type="entry name" value="CAP_GLY_1"/>
    <property type="match status" value="1"/>
</dbReference>
<dbReference type="AlphaFoldDB" id="A0AAN5CNU6"/>
<dbReference type="Proteomes" id="UP001328107">
    <property type="component" value="Unassembled WGS sequence"/>
</dbReference>
<evidence type="ECO:0000256" key="3">
    <source>
        <dbReference type="ARBA" id="ARBA00016574"/>
    </source>
</evidence>
<feature type="domain" description="CAP-Gly" evidence="11">
    <location>
        <begin position="23"/>
        <end position="65"/>
    </location>
</feature>
<feature type="coiled-coil region" evidence="9">
    <location>
        <begin position="512"/>
        <end position="546"/>
    </location>
</feature>
<keyword evidence="7 9" id="KW-0175">Coiled coil</keyword>
<keyword evidence="8" id="KW-0206">Cytoskeleton</keyword>
<proteinExistence type="inferred from homology"/>
<keyword evidence="5" id="KW-0493">Microtubule</keyword>
<dbReference type="PROSITE" id="PS50245">
    <property type="entry name" value="CAP_GLY_2"/>
    <property type="match status" value="1"/>
</dbReference>
<evidence type="ECO:0000256" key="1">
    <source>
        <dbReference type="ARBA" id="ARBA00004245"/>
    </source>
</evidence>
<dbReference type="InterPro" id="IPR036859">
    <property type="entry name" value="CAP-Gly_dom_sf"/>
</dbReference>
<dbReference type="Pfam" id="PF12455">
    <property type="entry name" value="Dynactin"/>
    <property type="match status" value="1"/>
</dbReference>
<dbReference type="EMBL" id="BTRK01000004">
    <property type="protein sequence ID" value="GMR47931.1"/>
    <property type="molecule type" value="Genomic_DNA"/>
</dbReference>
<gene>
    <name evidence="12" type="ORF">PMAYCL1PPCAC_18126</name>
</gene>
<keyword evidence="6" id="KW-0243">Dynein</keyword>
<feature type="compositionally biased region" description="Basic and acidic residues" evidence="10">
    <location>
        <begin position="145"/>
        <end position="163"/>
    </location>
</feature>
<protein>
    <recommendedName>
        <fullName evidence="3">Dynactin subunit 1</fullName>
    </recommendedName>
</protein>
<dbReference type="SUPFAM" id="SSF74924">
    <property type="entry name" value="Cap-Gly domain"/>
    <property type="match status" value="1"/>
</dbReference>
<feature type="compositionally biased region" description="Polar residues" evidence="10">
    <location>
        <begin position="108"/>
        <end position="127"/>
    </location>
</feature>
<comment type="similarity">
    <text evidence="2">Belongs to the dynactin 150 kDa subunit family.</text>
</comment>
<feature type="region of interest" description="Disordered" evidence="10">
    <location>
        <begin position="71"/>
        <end position="174"/>
    </location>
</feature>
<feature type="compositionally biased region" description="Low complexity" evidence="10">
    <location>
        <begin position="96"/>
        <end position="107"/>
    </location>
</feature>
<dbReference type="InterPro" id="IPR022157">
    <property type="entry name" value="Dynactin"/>
</dbReference>
<dbReference type="Gene3D" id="2.30.30.190">
    <property type="entry name" value="CAP Gly-rich-like domain"/>
    <property type="match status" value="1"/>
</dbReference>
<evidence type="ECO:0000256" key="5">
    <source>
        <dbReference type="ARBA" id="ARBA00022701"/>
    </source>
</evidence>
<dbReference type="GO" id="GO:0030286">
    <property type="term" value="C:dynein complex"/>
    <property type="evidence" value="ECO:0007669"/>
    <property type="project" value="UniProtKB-KW"/>
</dbReference>
<evidence type="ECO:0000256" key="7">
    <source>
        <dbReference type="ARBA" id="ARBA00023054"/>
    </source>
</evidence>
<evidence type="ECO:0000256" key="9">
    <source>
        <dbReference type="SAM" id="Coils"/>
    </source>
</evidence>
<dbReference type="InterPro" id="IPR000938">
    <property type="entry name" value="CAP-Gly_domain"/>
</dbReference>
<dbReference type="PANTHER" id="PTHR18916">
    <property type="entry name" value="DYNACTIN 1-RELATED MICROTUBULE-BINDING"/>
    <property type="match status" value="1"/>
</dbReference>
<comment type="subcellular location">
    <subcellularLocation>
        <location evidence="1">Cytoplasm</location>
        <location evidence="1">Cytoskeleton</location>
    </subcellularLocation>
</comment>
<feature type="coiled-coil region" evidence="9">
    <location>
        <begin position="210"/>
        <end position="482"/>
    </location>
</feature>
<evidence type="ECO:0000256" key="4">
    <source>
        <dbReference type="ARBA" id="ARBA00022490"/>
    </source>
</evidence>
<evidence type="ECO:0000256" key="6">
    <source>
        <dbReference type="ARBA" id="ARBA00023017"/>
    </source>
</evidence>
<dbReference type="Pfam" id="PF01302">
    <property type="entry name" value="CAP_GLY"/>
    <property type="match status" value="1"/>
</dbReference>
<keyword evidence="4" id="KW-0963">Cytoplasm</keyword>
<evidence type="ECO:0000313" key="12">
    <source>
        <dbReference type="EMBL" id="GMR47931.1"/>
    </source>
</evidence>
<sequence>MSFEVGQRVETEKNGKGKVAFVGATQFAEGEWIGVILDEPKGKNNGSVNGEVYFSCEQNYGLFIRPTQLKVESARGKPPSSGLKTPSANLRKDSVHGSSSKLSTGSSPAMSPTASRENLSRMTQSGAKKSIGGGVPSSSTKVAQKGKESGMKVEWSEEKEKKRSPPTTPDTPNVLSRVKKMEEDGSVANSTIPSVAAVSVPPGMDESTELEYMRVQVKDLSEKLETLRLKRKEDREKLVEYERMKVQLHGLVEYKNKAQEVRLELERKMREKEQELDGLREWKESKSEELRNFNEDMELLTLDKEMAEEKAEQLQDMVDELKSKVDELEVNLAILREEMEIGGGGGNGEGNSVQMKQIMSQNERLREALIKLRDANGNALEEKIYAEKELEKLKSENGELLRMGQIWRKKTEESEEAIMNLKEQVDAYLASEEVIQHLTDKNLDMEEKIRALELDKEDLEVMRDMDEQIAEEQKEVEKTLRADIEAMQVSINELLLRQRQEEDHSEQLSETIIKFRKKTAELNGEMEDLKDQILHLEKEVSEGREDEKDRAGQASLALINTARQFSIMVEWRTRGVEMQYGEKHVKYLKAFLPDNFTKYPQVPGGMRVEHVTKSHKGEQWAQVGKAGHICAAIYNVCGQIESGLSTCTVDRLSSIAHLNSDFTLQEKHLDNYIDLLKNGRMDENSSLDYLESCYRYLSKRIMDDQLAGRDSFDALTWLSRSCQSLLSSIEWAAVNESRLGFIVTVD</sequence>
<evidence type="ECO:0000256" key="10">
    <source>
        <dbReference type="SAM" id="MobiDB-lite"/>
    </source>
</evidence>
<name>A0AAN5CNU6_9BILA</name>
<evidence type="ECO:0000313" key="13">
    <source>
        <dbReference type="Proteomes" id="UP001328107"/>
    </source>
</evidence>
<reference evidence="13" key="1">
    <citation type="submission" date="2022-10" db="EMBL/GenBank/DDBJ databases">
        <title>Genome assembly of Pristionchus species.</title>
        <authorList>
            <person name="Yoshida K."/>
            <person name="Sommer R.J."/>
        </authorList>
    </citation>
    <scope>NUCLEOTIDE SEQUENCE [LARGE SCALE GENOMIC DNA]</scope>
    <source>
        <strain evidence="13">RS5460</strain>
    </source>
</reference>
<evidence type="ECO:0000256" key="8">
    <source>
        <dbReference type="ARBA" id="ARBA00023212"/>
    </source>
</evidence>
<evidence type="ECO:0000256" key="2">
    <source>
        <dbReference type="ARBA" id="ARBA00011010"/>
    </source>
</evidence>
<comment type="caution">
    <text evidence="12">The sequence shown here is derived from an EMBL/GenBank/DDBJ whole genome shotgun (WGS) entry which is preliminary data.</text>
</comment>
<evidence type="ECO:0000259" key="11">
    <source>
        <dbReference type="PROSITE" id="PS50245"/>
    </source>
</evidence>
<dbReference type="GO" id="GO:0005874">
    <property type="term" value="C:microtubule"/>
    <property type="evidence" value="ECO:0007669"/>
    <property type="project" value="UniProtKB-KW"/>
</dbReference>
<organism evidence="12 13">
    <name type="scientific">Pristionchus mayeri</name>
    <dbReference type="NCBI Taxonomy" id="1317129"/>
    <lineage>
        <taxon>Eukaryota</taxon>
        <taxon>Metazoa</taxon>
        <taxon>Ecdysozoa</taxon>
        <taxon>Nematoda</taxon>
        <taxon>Chromadorea</taxon>
        <taxon>Rhabditida</taxon>
        <taxon>Rhabditina</taxon>
        <taxon>Diplogasteromorpha</taxon>
        <taxon>Diplogasteroidea</taxon>
        <taxon>Neodiplogasteridae</taxon>
        <taxon>Pristionchus</taxon>
    </lineage>
</organism>
<feature type="non-terminal residue" evidence="12">
    <location>
        <position position="746"/>
    </location>
</feature>
<keyword evidence="13" id="KW-1185">Reference proteome</keyword>
<accession>A0AAN5CNU6</accession>